<comment type="caution">
    <text evidence="1">The sequence shown here is derived from an EMBL/GenBank/DDBJ whole genome shotgun (WGS) entry which is preliminary data.</text>
</comment>
<keyword evidence="2" id="KW-1185">Reference proteome</keyword>
<evidence type="ECO:0000313" key="2">
    <source>
        <dbReference type="Proteomes" id="UP001165960"/>
    </source>
</evidence>
<organism evidence="1 2">
    <name type="scientific">Entomophthora muscae</name>
    <dbReference type="NCBI Taxonomy" id="34485"/>
    <lineage>
        <taxon>Eukaryota</taxon>
        <taxon>Fungi</taxon>
        <taxon>Fungi incertae sedis</taxon>
        <taxon>Zoopagomycota</taxon>
        <taxon>Entomophthoromycotina</taxon>
        <taxon>Entomophthoromycetes</taxon>
        <taxon>Entomophthorales</taxon>
        <taxon>Entomophthoraceae</taxon>
        <taxon>Entomophthora</taxon>
    </lineage>
</organism>
<name>A0ACC2SZX4_9FUNG</name>
<gene>
    <name evidence="1" type="ORF">DSO57_1035151</name>
</gene>
<evidence type="ECO:0000313" key="1">
    <source>
        <dbReference type="EMBL" id="KAJ9067829.1"/>
    </source>
</evidence>
<accession>A0ACC2SZX4</accession>
<dbReference type="Proteomes" id="UP001165960">
    <property type="component" value="Unassembled WGS sequence"/>
</dbReference>
<protein>
    <submittedName>
        <fullName evidence="1">Uncharacterized protein</fullName>
    </submittedName>
</protein>
<dbReference type="EMBL" id="QTSX02003855">
    <property type="protein sequence ID" value="KAJ9067829.1"/>
    <property type="molecule type" value="Genomic_DNA"/>
</dbReference>
<proteinExistence type="predicted"/>
<sequence length="202" mass="22138">MTNKSLLLNKANLYQASRSESRTKSSEKRQLECESLGLSCFPVCALCRALEVGNLVQVHMSHHVQLESVVVHEVCCWGVKGHVRWDTETEFLVGAGEFFHGACLSQVLYLAYDHESIILEHKSCQEVLFEGVPIFVRVLFVPFVTPGASVMGQTNGNLRNSKLLWALHLSQLALGRLDPCSSIVVVGPAKGSKAALQSLCAT</sequence>
<reference evidence="1" key="1">
    <citation type="submission" date="2022-04" db="EMBL/GenBank/DDBJ databases">
        <title>Genome of the entomopathogenic fungus Entomophthora muscae.</title>
        <authorList>
            <person name="Elya C."/>
            <person name="Lovett B.R."/>
            <person name="Lee E."/>
            <person name="Macias A.M."/>
            <person name="Hajek A.E."/>
            <person name="De Bivort B.L."/>
            <person name="Kasson M.T."/>
            <person name="De Fine Licht H.H."/>
            <person name="Stajich J.E."/>
        </authorList>
    </citation>
    <scope>NUCLEOTIDE SEQUENCE</scope>
    <source>
        <strain evidence="1">Berkeley</strain>
    </source>
</reference>